<organism evidence="2 3">
    <name type="scientific">Hallella seregens ATCC 51272</name>
    <dbReference type="NCBI Taxonomy" id="1336250"/>
    <lineage>
        <taxon>Bacteria</taxon>
        <taxon>Pseudomonadati</taxon>
        <taxon>Bacteroidota</taxon>
        <taxon>Bacteroidia</taxon>
        <taxon>Bacteroidales</taxon>
        <taxon>Prevotellaceae</taxon>
        <taxon>Hallella</taxon>
    </lineage>
</organism>
<accession>A0ABV5ZMS2</accession>
<feature type="compositionally biased region" description="Acidic residues" evidence="1">
    <location>
        <begin position="46"/>
        <end position="64"/>
    </location>
</feature>
<evidence type="ECO:0000313" key="3">
    <source>
        <dbReference type="Proteomes" id="UP001589688"/>
    </source>
</evidence>
<reference evidence="2 3" key="1">
    <citation type="submission" date="2024-09" db="EMBL/GenBank/DDBJ databases">
        <authorList>
            <person name="Sun Q."/>
            <person name="Mori K."/>
        </authorList>
    </citation>
    <scope>NUCLEOTIDE SEQUENCE [LARGE SCALE GENOMIC DNA]</scope>
    <source>
        <strain evidence="2 3">ATCC 51272</strain>
    </source>
</reference>
<dbReference type="EMBL" id="JBHLZF010000002">
    <property type="protein sequence ID" value="MFB9897484.1"/>
    <property type="molecule type" value="Genomic_DNA"/>
</dbReference>
<protein>
    <submittedName>
        <fullName evidence="2">Uncharacterized protein</fullName>
    </submittedName>
</protein>
<comment type="caution">
    <text evidence="2">The sequence shown here is derived from an EMBL/GenBank/DDBJ whole genome shotgun (WGS) entry which is preliminary data.</text>
</comment>
<name>A0ABV5ZMS2_9BACT</name>
<sequence length="64" mass="7584">MKKEIKPVRQMTVAGKRTYLRPMCECFQVEENEFICTSVYPQAPQSEEEEWDQDEEVPGGEWEL</sequence>
<proteinExistence type="predicted"/>
<keyword evidence="3" id="KW-1185">Reference proteome</keyword>
<feature type="region of interest" description="Disordered" evidence="1">
    <location>
        <begin position="41"/>
        <end position="64"/>
    </location>
</feature>
<evidence type="ECO:0000313" key="2">
    <source>
        <dbReference type="EMBL" id="MFB9897484.1"/>
    </source>
</evidence>
<dbReference type="RefSeq" id="WP_005843489.1">
    <property type="nucleotide sequence ID" value="NZ_JADU01000026.1"/>
</dbReference>
<gene>
    <name evidence="2" type="ORF">ACFFK8_06680</name>
</gene>
<evidence type="ECO:0000256" key="1">
    <source>
        <dbReference type="SAM" id="MobiDB-lite"/>
    </source>
</evidence>
<dbReference type="Proteomes" id="UP001589688">
    <property type="component" value="Unassembled WGS sequence"/>
</dbReference>